<organism evidence="8 9">
    <name type="scientific">Galbibacter pacificus</name>
    <dbReference type="NCBI Taxonomy" id="2996052"/>
    <lineage>
        <taxon>Bacteria</taxon>
        <taxon>Pseudomonadati</taxon>
        <taxon>Bacteroidota</taxon>
        <taxon>Flavobacteriia</taxon>
        <taxon>Flavobacteriales</taxon>
        <taxon>Flavobacteriaceae</taxon>
        <taxon>Galbibacter</taxon>
    </lineage>
</organism>
<reference evidence="8" key="1">
    <citation type="submission" date="2022-11" db="EMBL/GenBank/DDBJ databases">
        <title>High-quality draft genome sequence of Galbibacter sp. strain CMA-7.</title>
        <authorList>
            <person name="Wei L."/>
            <person name="Dong C."/>
            <person name="Shao Z."/>
        </authorList>
    </citation>
    <scope>NUCLEOTIDE SEQUENCE</scope>
    <source>
        <strain evidence="8">CMA-7</strain>
    </source>
</reference>
<dbReference type="InterPro" id="IPR017850">
    <property type="entry name" value="Alkaline_phosphatase_core_sf"/>
</dbReference>
<dbReference type="RefSeq" id="WP_277900033.1">
    <property type="nucleotide sequence ID" value="NZ_JAPMUA010000003.1"/>
</dbReference>
<feature type="transmembrane region" description="Helical" evidence="6">
    <location>
        <begin position="75"/>
        <end position="93"/>
    </location>
</feature>
<evidence type="ECO:0000259" key="7">
    <source>
        <dbReference type="Pfam" id="PF00884"/>
    </source>
</evidence>
<evidence type="ECO:0000256" key="2">
    <source>
        <dbReference type="ARBA" id="ARBA00022475"/>
    </source>
</evidence>
<protein>
    <submittedName>
        <fullName evidence="8">LTA synthase family protein</fullName>
    </submittedName>
</protein>
<evidence type="ECO:0000256" key="3">
    <source>
        <dbReference type="ARBA" id="ARBA00022692"/>
    </source>
</evidence>
<dbReference type="InterPro" id="IPR000917">
    <property type="entry name" value="Sulfatase_N"/>
</dbReference>
<dbReference type="InterPro" id="IPR050448">
    <property type="entry name" value="OpgB/LTA_synthase_biosynth"/>
</dbReference>
<evidence type="ECO:0000256" key="1">
    <source>
        <dbReference type="ARBA" id="ARBA00004651"/>
    </source>
</evidence>
<feature type="transmembrane region" description="Helical" evidence="6">
    <location>
        <begin position="7"/>
        <end position="29"/>
    </location>
</feature>
<comment type="subcellular location">
    <subcellularLocation>
        <location evidence="1">Cell membrane</location>
        <topology evidence="1">Multi-pass membrane protein</topology>
    </subcellularLocation>
</comment>
<keyword evidence="9" id="KW-1185">Reference proteome</keyword>
<dbReference type="Pfam" id="PF00884">
    <property type="entry name" value="Sulfatase"/>
    <property type="match status" value="1"/>
</dbReference>
<feature type="domain" description="Sulfatase N-terminal" evidence="7">
    <location>
        <begin position="178"/>
        <end position="465"/>
    </location>
</feature>
<gene>
    <name evidence="8" type="ORF">OSR52_09245</name>
</gene>
<keyword evidence="4 6" id="KW-1133">Transmembrane helix</keyword>
<dbReference type="Gene3D" id="3.40.720.10">
    <property type="entry name" value="Alkaline Phosphatase, subunit A"/>
    <property type="match status" value="1"/>
</dbReference>
<keyword evidence="3 6" id="KW-0812">Transmembrane</keyword>
<feature type="transmembrane region" description="Helical" evidence="6">
    <location>
        <begin position="41"/>
        <end position="63"/>
    </location>
</feature>
<evidence type="ECO:0000313" key="8">
    <source>
        <dbReference type="EMBL" id="MDG3586053.1"/>
    </source>
</evidence>
<evidence type="ECO:0000313" key="9">
    <source>
        <dbReference type="Proteomes" id="UP001153642"/>
    </source>
</evidence>
<evidence type="ECO:0000256" key="6">
    <source>
        <dbReference type="SAM" id="Phobius"/>
    </source>
</evidence>
<evidence type="ECO:0000256" key="4">
    <source>
        <dbReference type="ARBA" id="ARBA00022989"/>
    </source>
</evidence>
<sequence length="575" mass="66476">MFLLLELLFIFYYKSTLVLLGADIFSYSFNDIFQTVASSGGIVLMAIISLLIYGLGIVTTLNFFSRKVRLHLNAFPLFSILIGLTFIGNMIALKGNHLDFANNIITNKTLHFIKSTYHYYYPYNNETDIYAEAYLKNPFSSKAFRKFEYSQVSNFPFLHKSIDEDVLSPFFSTKKNKPDIVFIIVEGLGRAFSGENAYLGSFTPFLDSLAHNSLYWNNFLSNTGRTFGVLPSLFGSLPFAKNGYLDMGENMPQHLSLINLLKNHGYHTSFYYGGNASFDQMDVFLEKNKIDAVFDESTFPKTYKKLPSTNNFSWGYGDKELYQYYFETKREKSTRPRLDIILTISTHSPFKINNASQYTNLFEKHLSSLELSTKEKNGYRNYTDQYTTILYADTSIKQFFESYEKTANFENTIFVITGDHRLPEIPMQNKIDRYHVPLIIYSPMLNKSSAISSISSHFDVAPSMINFLSHNYQIKKPRVNSWLGYGLDTLKSFRNQHQIPLMQTKVDFVDYLVGTYHLNNNTLYKMNGHMEEYIIENDTLKTQIKVMFDNFKRKNAEISINKPILPDSIIVKYLP</sequence>
<dbReference type="PANTHER" id="PTHR47371:SF3">
    <property type="entry name" value="PHOSPHOGLYCEROL TRANSFERASE I"/>
    <property type="match status" value="1"/>
</dbReference>
<dbReference type="SUPFAM" id="SSF53649">
    <property type="entry name" value="Alkaline phosphatase-like"/>
    <property type="match status" value="1"/>
</dbReference>
<evidence type="ECO:0000256" key="5">
    <source>
        <dbReference type="ARBA" id="ARBA00023136"/>
    </source>
</evidence>
<accession>A0ABT6FRZ8</accession>
<dbReference type="CDD" id="cd16015">
    <property type="entry name" value="LTA_synthase"/>
    <property type="match status" value="1"/>
</dbReference>
<dbReference type="Proteomes" id="UP001153642">
    <property type="component" value="Unassembled WGS sequence"/>
</dbReference>
<dbReference type="PANTHER" id="PTHR47371">
    <property type="entry name" value="LIPOTEICHOIC ACID SYNTHASE"/>
    <property type="match status" value="1"/>
</dbReference>
<proteinExistence type="predicted"/>
<keyword evidence="2" id="KW-1003">Cell membrane</keyword>
<dbReference type="EMBL" id="JAPMUA010000003">
    <property type="protein sequence ID" value="MDG3586053.1"/>
    <property type="molecule type" value="Genomic_DNA"/>
</dbReference>
<comment type="caution">
    <text evidence="8">The sequence shown here is derived from an EMBL/GenBank/DDBJ whole genome shotgun (WGS) entry which is preliminary data.</text>
</comment>
<name>A0ABT6FRZ8_9FLAO</name>
<keyword evidence="5 6" id="KW-0472">Membrane</keyword>